<accession>A0A8S2NV02</accession>
<dbReference type="EMBL" id="CAJOBC010014441">
    <property type="protein sequence ID" value="CAF4019863.1"/>
    <property type="molecule type" value="Genomic_DNA"/>
</dbReference>
<organism evidence="2 3">
    <name type="scientific">Didymodactylos carnosus</name>
    <dbReference type="NCBI Taxonomy" id="1234261"/>
    <lineage>
        <taxon>Eukaryota</taxon>
        <taxon>Metazoa</taxon>
        <taxon>Spiralia</taxon>
        <taxon>Gnathifera</taxon>
        <taxon>Rotifera</taxon>
        <taxon>Eurotatoria</taxon>
        <taxon>Bdelloidea</taxon>
        <taxon>Philodinida</taxon>
        <taxon>Philodinidae</taxon>
        <taxon>Didymodactylos</taxon>
    </lineage>
</organism>
<dbReference type="Proteomes" id="UP000681722">
    <property type="component" value="Unassembled WGS sequence"/>
</dbReference>
<feature type="non-terminal residue" evidence="2">
    <location>
        <position position="21"/>
    </location>
</feature>
<reference evidence="2" key="1">
    <citation type="submission" date="2021-02" db="EMBL/GenBank/DDBJ databases">
        <authorList>
            <person name="Nowell W R."/>
        </authorList>
    </citation>
    <scope>NUCLEOTIDE SEQUENCE</scope>
</reference>
<name>A0A8S2NV02_9BILA</name>
<dbReference type="AlphaFoldDB" id="A0A8S2NV02"/>
<evidence type="ECO:0000313" key="2">
    <source>
        <dbReference type="EMBL" id="CAF4019863.1"/>
    </source>
</evidence>
<proteinExistence type="predicted"/>
<protein>
    <submittedName>
        <fullName evidence="2">Uncharacterized protein</fullName>
    </submittedName>
</protein>
<gene>
    <name evidence="2" type="ORF">SRO942_LOCUS26214</name>
</gene>
<feature type="region of interest" description="Disordered" evidence="1">
    <location>
        <begin position="1"/>
        <end position="21"/>
    </location>
</feature>
<comment type="caution">
    <text evidence="2">The sequence shown here is derived from an EMBL/GenBank/DDBJ whole genome shotgun (WGS) entry which is preliminary data.</text>
</comment>
<evidence type="ECO:0000313" key="3">
    <source>
        <dbReference type="Proteomes" id="UP000681722"/>
    </source>
</evidence>
<evidence type="ECO:0000256" key="1">
    <source>
        <dbReference type="SAM" id="MobiDB-lite"/>
    </source>
</evidence>
<sequence>MKANTRGHKMIKRRKQAHFVL</sequence>